<dbReference type="EMBL" id="CP148074">
    <property type="protein sequence ID" value="WXL25023.1"/>
    <property type="molecule type" value="Genomic_DNA"/>
</dbReference>
<evidence type="ECO:0000259" key="7">
    <source>
        <dbReference type="Pfam" id="PF02770"/>
    </source>
</evidence>
<protein>
    <submittedName>
        <fullName evidence="9">Acyl-CoA dehydrogenase family protein</fullName>
    </submittedName>
</protein>
<organism evidence="9 10">
    <name type="scientific">Ectopseudomonas mendocina</name>
    <name type="common">Pseudomonas mendocina</name>
    <dbReference type="NCBI Taxonomy" id="300"/>
    <lineage>
        <taxon>Bacteria</taxon>
        <taxon>Pseudomonadati</taxon>
        <taxon>Pseudomonadota</taxon>
        <taxon>Gammaproteobacteria</taxon>
        <taxon>Pseudomonadales</taxon>
        <taxon>Pseudomonadaceae</taxon>
        <taxon>Ectopseudomonas</taxon>
    </lineage>
</organism>
<reference evidence="9 10" key="1">
    <citation type="submission" date="2024-03" db="EMBL/GenBank/DDBJ databases">
        <title>Complete genome of BD2.</title>
        <authorList>
            <person name="Cao G."/>
        </authorList>
    </citation>
    <scope>NUCLEOTIDE SEQUENCE [LARGE SCALE GENOMIC DNA]</scope>
    <source>
        <strain evidence="9 10">BD2</strain>
    </source>
</reference>
<evidence type="ECO:0000259" key="6">
    <source>
        <dbReference type="Pfam" id="PF00441"/>
    </source>
</evidence>
<dbReference type="Pfam" id="PF02770">
    <property type="entry name" value="Acyl-CoA_dh_M"/>
    <property type="match status" value="1"/>
</dbReference>
<name>A0ABZ2RG43_ECTME</name>
<dbReference type="InterPro" id="IPR046373">
    <property type="entry name" value="Acyl-CoA_Oxase/DH_mid-dom_sf"/>
</dbReference>
<evidence type="ECO:0000256" key="4">
    <source>
        <dbReference type="ARBA" id="ARBA00022827"/>
    </source>
</evidence>
<evidence type="ECO:0000256" key="3">
    <source>
        <dbReference type="ARBA" id="ARBA00022630"/>
    </source>
</evidence>
<dbReference type="InterPro" id="IPR037069">
    <property type="entry name" value="AcylCoA_DH/ox_N_sf"/>
</dbReference>
<evidence type="ECO:0000256" key="2">
    <source>
        <dbReference type="ARBA" id="ARBA00009347"/>
    </source>
</evidence>
<dbReference type="SUPFAM" id="SSF56645">
    <property type="entry name" value="Acyl-CoA dehydrogenase NM domain-like"/>
    <property type="match status" value="1"/>
</dbReference>
<comment type="cofactor">
    <cofactor evidence="1 5">
        <name>FAD</name>
        <dbReference type="ChEBI" id="CHEBI:57692"/>
    </cofactor>
</comment>
<keyword evidence="10" id="KW-1185">Reference proteome</keyword>
<dbReference type="SUPFAM" id="SSF47203">
    <property type="entry name" value="Acyl-CoA dehydrogenase C-terminal domain-like"/>
    <property type="match status" value="1"/>
</dbReference>
<feature type="domain" description="Acyl-CoA oxidase/dehydrogenase middle" evidence="7">
    <location>
        <begin position="123"/>
        <end position="218"/>
    </location>
</feature>
<feature type="domain" description="Acyl-CoA dehydrogenase/oxidase C-terminal" evidence="6">
    <location>
        <begin position="230"/>
        <end position="378"/>
    </location>
</feature>
<dbReference type="Gene3D" id="1.10.540.10">
    <property type="entry name" value="Acyl-CoA dehydrogenase/oxidase, N-terminal domain"/>
    <property type="match status" value="1"/>
</dbReference>
<dbReference type="InterPro" id="IPR036250">
    <property type="entry name" value="AcylCo_DH-like_C"/>
</dbReference>
<accession>A0ABZ2RG43</accession>
<feature type="domain" description="Acyl-CoA dehydrogenase/oxidase N-terminal" evidence="8">
    <location>
        <begin position="9"/>
        <end position="119"/>
    </location>
</feature>
<sequence>MIPRTIFSSEHEQFRDSVRKFLEQEAVPHHHQWEKDGHIDRELWRKAGEAGMLCSHIPEEYGGMSADFLYSTVVIEEVARLGLTGIGFSLHSDIVAPYILHYGSEAQKQHYLPKLVSGEMVSAIAMTEPGAGSDLQGVKTTAVLDGDEYVINGSKTFITNGWLADLVIVVAKTDPKAGAKGTSLFLVEAGTPGFSKGKRLEKVGMKAQDTSELFFQDVRVPKENLLGQAGMGFAYLMQELPQERLTVGIGAIASAEAGLKWTLDYTRERKAFGKSVADFQNTRFKLAEIATEVQVGRVFVDRCLELHLQRKLDVPTAAMLKYWGTDLQCKVLDECVQLHGGYGYMWEYPIARAWADARVQRIYAGTNEIMKEIIARSL</sequence>
<dbReference type="PROSITE" id="PS00073">
    <property type="entry name" value="ACYL_COA_DH_2"/>
    <property type="match status" value="1"/>
</dbReference>
<evidence type="ECO:0000313" key="9">
    <source>
        <dbReference type="EMBL" id="WXL25023.1"/>
    </source>
</evidence>
<keyword evidence="5" id="KW-0560">Oxidoreductase</keyword>
<dbReference type="InterPro" id="IPR009075">
    <property type="entry name" value="AcylCo_DH/oxidase_C"/>
</dbReference>
<evidence type="ECO:0000313" key="10">
    <source>
        <dbReference type="Proteomes" id="UP001476583"/>
    </source>
</evidence>
<dbReference type="Gene3D" id="2.40.110.10">
    <property type="entry name" value="Butyryl-CoA Dehydrogenase, subunit A, domain 2"/>
    <property type="match status" value="1"/>
</dbReference>
<proteinExistence type="inferred from homology"/>
<evidence type="ECO:0000256" key="1">
    <source>
        <dbReference type="ARBA" id="ARBA00001974"/>
    </source>
</evidence>
<dbReference type="PANTHER" id="PTHR43884:SF12">
    <property type="entry name" value="ISOVALERYL-COA DEHYDROGENASE, MITOCHONDRIAL-RELATED"/>
    <property type="match status" value="1"/>
</dbReference>
<dbReference type="Pfam" id="PF00441">
    <property type="entry name" value="Acyl-CoA_dh_1"/>
    <property type="match status" value="1"/>
</dbReference>
<keyword evidence="4 5" id="KW-0274">FAD</keyword>
<dbReference type="InterPro" id="IPR006089">
    <property type="entry name" value="Acyl-CoA_DH_CS"/>
</dbReference>
<dbReference type="Proteomes" id="UP001476583">
    <property type="component" value="Chromosome"/>
</dbReference>
<dbReference type="Pfam" id="PF02771">
    <property type="entry name" value="Acyl-CoA_dh_N"/>
    <property type="match status" value="1"/>
</dbReference>
<dbReference type="PANTHER" id="PTHR43884">
    <property type="entry name" value="ACYL-COA DEHYDROGENASE"/>
    <property type="match status" value="1"/>
</dbReference>
<dbReference type="InterPro" id="IPR009100">
    <property type="entry name" value="AcylCoA_DH/oxidase_NM_dom_sf"/>
</dbReference>
<comment type="similarity">
    <text evidence="2 5">Belongs to the acyl-CoA dehydrogenase family.</text>
</comment>
<dbReference type="InterPro" id="IPR006091">
    <property type="entry name" value="Acyl-CoA_Oxase/DH_mid-dom"/>
</dbReference>
<dbReference type="PROSITE" id="PS00072">
    <property type="entry name" value="ACYL_COA_DH_1"/>
    <property type="match status" value="1"/>
</dbReference>
<evidence type="ECO:0000259" key="8">
    <source>
        <dbReference type="Pfam" id="PF02771"/>
    </source>
</evidence>
<gene>
    <name evidence="9" type="ORF">WG219_17180</name>
</gene>
<dbReference type="InterPro" id="IPR013786">
    <property type="entry name" value="AcylCoA_DH/ox_N"/>
</dbReference>
<keyword evidence="3 5" id="KW-0285">Flavoprotein</keyword>
<dbReference type="Gene3D" id="1.20.140.10">
    <property type="entry name" value="Butyryl-CoA Dehydrogenase, subunit A, domain 3"/>
    <property type="match status" value="1"/>
</dbReference>
<evidence type="ECO:0000256" key="5">
    <source>
        <dbReference type="RuleBase" id="RU362125"/>
    </source>
</evidence>